<dbReference type="SUPFAM" id="SSF53474">
    <property type="entry name" value="alpha/beta-Hydrolases"/>
    <property type="match status" value="1"/>
</dbReference>
<protein>
    <submittedName>
        <fullName evidence="3">Pimeloyl-ACP methyl ester carboxylesterase</fullName>
    </submittedName>
</protein>
<dbReference type="Proteomes" id="UP000198761">
    <property type="component" value="Unassembled WGS sequence"/>
</dbReference>
<dbReference type="Pfam" id="PF12697">
    <property type="entry name" value="Abhydrolase_6"/>
    <property type="match status" value="1"/>
</dbReference>
<accession>A0A1H8GLP6</accession>
<evidence type="ECO:0000313" key="3">
    <source>
        <dbReference type="EMBL" id="SEN45081.1"/>
    </source>
</evidence>
<dbReference type="RefSeq" id="WP_091301099.1">
    <property type="nucleotide sequence ID" value="NZ_FOCE01000005.1"/>
</dbReference>
<proteinExistence type="predicted"/>
<dbReference type="OrthoDB" id="9815441at2"/>
<evidence type="ECO:0000313" key="4">
    <source>
        <dbReference type="Proteomes" id="UP000198761"/>
    </source>
</evidence>
<dbReference type="PANTHER" id="PTHR43433">
    <property type="entry name" value="HYDROLASE, ALPHA/BETA FOLD FAMILY PROTEIN"/>
    <property type="match status" value="1"/>
</dbReference>
<dbReference type="PANTHER" id="PTHR43433:SF5">
    <property type="entry name" value="AB HYDROLASE-1 DOMAIN-CONTAINING PROTEIN"/>
    <property type="match status" value="1"/>
</dbReference>
<feature type="signal peptide" evidence="1">
    <location>
        <begin position="1"/>
        <end position="18"/>
    </location>
</feature>
<dbReference type="STRING" id="933059.SAMN04488103_105108"/>
<dbReference type="InterPro" id="IPR050471">
    <property type="entry name" value="AB_hydrolase"/>
</dbReference>
<keyword evidence="4" id="KW-1185">Reference proteome</keyword>
<evidence type="ECO:0000259" key="2">
    <source>
        <dbReference type="Pfam" id="PF12697"/>
    </source>
</evidence>
<dbReference type="InterPro" id="IPR029058">
    <property type="entry name" value="AB_hydrolase_fold"/>
</dbReference>
<dbReference type="AlphaFoldDB" id="A0A1H8GLP6"/>
<dbReference type="PRINTS" id="PR00111">
    <property type="entry name" value="ABHYDROLASE"/>
</dbReference>
<reference evidence="3 4" key="1">
    <citation type="submission" date="2016-10" db="EMBL/GenBank/DDBJ databases">
        <authorList>
            <person name="de Groot N.N."/>
        </authorList>
    </citation>
    <scope>NUCLEOTIDE SEQUENCE [LARGE SCALE GENOMIC DNA]</scope>
    <source>
        <strain evidence="3 4">DSM 3857</strain>
    </source>
</reference>
<keyword evidence="1" id="KW-0732">Signal</keyword>
<dbReference type="Gene3D" id="3.40.50.1820">
    <property type="entry name" value="alpha/beta hydrolase"/>
    <property type="match status" value="1"/>
</dbReference>
<dbReference type="EMBL" id="FOCE01000005">
    <property type="protein sequence ID" value="SEN45081.1"/>
    <property type="molecule type" value="Genomic_DNA"/>
</dbReference>
<feature type="domain" description="AB hydrolase-1" evidence="2">
    <location>
        <begin position="64"/>
        <end position="310"/>
    </location>
</feature>
<organism evidence="3 4">
    <name type="scientific">Gemmobacter aquatilis</name>
    <dbReference type="NCBI Taxonomy" id="933059"/>
    <lineage>
        <taxon>Bacteria</taxon>
        <taxon>Pseudomonadati</taxon>
        <taxon>Pseudomonadota</taxon>
        <taxon>Alphaproteobacteria</taxon>
        <taxon>Rhodobacterales</taxon>
        <taxon>Paracoccaceae</taxon>
        <taxon>Gemmobacter</taxon>
    </lineage>
</organism>
<name>A0A1H8GLP6_9RHOB</name>
<sequence length="321" mass="33232">MICRKLAASLLIGALALAGGAVVVDRRAAAREAAAEAAYPPEGQFVTVDGLRLHAVVAGSGPDLVLIHGASGNARDFTFDLVARLAPDYRVIALDRPGLGWSDEARAKGLSPLAQGDLLRRAAAQLGADRPLVLGHSYGGAVALGWALTAPEPPAGLVLVSAASMPWPGGLGGWYVINSSRIAASLVQPLVAAFVPETHVRTTVESIFAPDAVPQGYADHVGAGLSLRRDSLRVNTAQVNGLRPFVVDMAARYAGLALPVELVHGDADTIVPLEVHARRLAPLIPGARLTVIPGAGHMPQHSHPETVIAAIHRAAARAGLR</sequence>
<dbReference type="InterPro" id="IPR000073">
    <property type="entry name" value="AB_hydrolase_1"/>
</dbReference>
<feature type="chain" id="PRO_5011628647" evidence="1">
    <location>
        <begin position="19"/>
        <end position="321"/>
    </location>
</feature>
<gene>
    <name evidence="3" type="ORF">SAMN04488103_105108</name>
</gene>
<evidence type="ECO:0000256" key="1">
    <source>
        <dbReference type="SAM" id="SignalP"/>
    </source>
</evidence>